<feature type="binding site" evidence="14">
    <location>
        <begin position="35"/>
        <end position="39"/>
    </location>
    <ligand>
        <name>NAD(+)</name>
        <dbReference type="ChEBI" id="CHEBI:57540"/>
    </ligand>
</feature>
<dbReference type="EC" id="6.5.1.2" evidence="2 14"/>
<reference evidence="17" key="1">
    <citation type="journal article" date="2005" name="Environ. Microbiol.">
        <title>Lateral gene transfer and phylogenetic assignment of environmental fosmid clones.</title>
        <authorList>
            <person name="Nesbo C.L."/>
            <person name="Boucher Y."/>
            <person name="Dlutek M."/>
            <person name="Doolittle F.W."/>
        </authorList>
    </citation>
    <scope>NUCLEOTIDE SEQUENCE</scope>
</reference>
<dbReference type="FunFam" id="2.40.50.140:FF:000012">
    <property type="entry name" value="DNA ligase"/>
    <property type="match status" value="1"/>
</dbReference>
<evidence type="ECO:0000256" key="12">
    <source>
        <dbReference type="ARBA" id="ARBA00034005"/>
    </source>
</evidence>
<dbReference type="InterPro" id="IPR041663">
    <property type="entry name" value="DisA/LigA_HHH"/>
</dbReference>
<dbReference type="PROSITE" id="PS50172">
    <property type="entry name" value="BRCT"/>
    <property type="match status" value="1"/>
</dbReference>
<dbReference type="Gene3D" id="6.20.10.30">
    <property type="match status" value="1"/>
</dbReference>
<dbReference type="Pfam" id="PF03120">
    <property type="entry name" value="OB_DNA_ligase"/>
    <property type="match status" value="1"/>
</dbReference>
<evidence type="ECO:0000256" key="13">
    <source>
        <dbReference type="ARBA" id="ARBA00060881"/>
    </source>
</evidence>
<feature type="binding site" evidence="14">
    <location>
        <position position="315"/>
    </location>
    <ligand>
        <name>NAD(+)</name>
        <dbReference type="ChEBI" id="CHEBI:57540"/>
    </ligand>
</feature>
<evidence type="ECO:0000256" key="1">
    <source>
        <dbReference type="ARBA" id="ARBA00004067"/>
    </source>
</evidence>
<evidence type="ECO:0000256" key="3">
    <source>
        <dbReference type="ARBA" id="ARBA00013308"/>
    </source>
</evidence>
<dbReference type="Gene3D" id="3.40.50.10190">
    <property type="entry name" value="BRCT domain"/>
    <property type="match status" value="1"/>
</dbReference>
<feature type="binding site" evidence="14">
    <location>
        <begin position="84"/>
        <end position="85"/>
    </location>
    <ligand>
        <name>NAD(+)</name>
        <dbReference type="ChEBI" id="CHEBI:57540"/>
    </ligand>
</feature>
<proteinExistence type="inferred from homology"/>
<feature type="binding site" evidence="14">
    <location>
        <position position="115"/>
    </location>
    <ligand>
        <name>NAD(+)</name>
        <dbReference type="ChEBI" id="CHEBI:57540"/>
    </ligand>
</feature>
<dbReference type="HAMAP" id="MF_01588">
    <property type="entry name" value="DNA_ligase_A"/>
    <property type="match status" value="1"/>
</dbReference>
<dbReference type="GO" id="GO:0006260">
    <property type="term" value="P:DNA replication"/>
    <property type="evidence" value="ECO:0007669"/>
    <property type="project" value="UniProtKB-KW"/>
</dbReference>
<dbReference type="Gene3D" id="1.10.150.20">
    <property type="entry name" value="5' to 3' exonuclease, C-terminal subdomain"/>
    <property type="match status" value="2"/>
</dbReference>
<feature type="binding site" evidence="14">
    <location>
        <position position="138"/>
    </location>
    <ligand>
        <name>NAD(+)</name>
        <dbReference type="ChEBI" id="CHEBI:57540"/>
    </ligand>
</feature>
<dbReference type="GO" id="GO:0046872">
    <property type="term" value="F:metal ion binding"/>
    <property type="evidence" value="ECO:0007669"/>
    <property type="project" value="UniProtKB-KW"/>
</dbReference>
<dbReference type="InterPro" id="IPR036420">
    <property type="entry name" value="BRCT_dom_sf"/>
</dbReference>
<name>Q2Z0D4_9BACT</name>
<evidence type="ECO:0000256" key="4">
    <source>
        <dbReference type="ARBA" id="ARBA00022598"/>
    </source>
</evidence>
<feature type="binding site" evidence="14">
    <location>
        <position position="432"/>
    </location>
    <ligand>
        <name>Zn(2+)</name>
        <dbReference type="ChEBI" id="CHEBI:29105"/>
    </ligand>
</feature>
<dbReference type="SUPFAM" id="SSF50249">
    <property type="entry name" value="Nucleic acid-binding proteins"/>
    <property type="match status" value="1"/>
</dbReference>
<evidence type="ECO:0000313" key="17">
    <source>
        <dbReference type="EMBL" id="CAI78466.1"/>
    </source>
</evidence>
<dbReference type="InterPro" id="IPR004149">
    <property type="entry name" value="Znf_DNAligase_C4"/>
</dbReference>
<keyword evidence="5 14" id="KW-0235">DNA replication</keyword>
<organism evidence="17">
    <name type="scientific">uncultured Latescibacterota bacterium</name>
    <dbReference type="NCBI Taxonomy" id="199737"/>
    <lineage>
        <taxon>Bacteria</taxon>
        <taxon>Pseudomonadati</taxon>
        <taxon>Candidatus Latescibacterota</taxon>
        <taxon>environmental samples</taxon>
    </lineage>
</organism>
<dbReference type="FunFam" id="1.10.150.20:FF:000006">
    <property type="entry name" value="DNA ligase"/>
    <property type="match status" value="1"/>
</dbReference>
<dbReference type="Pfam" id="PF12826">
    <property type="entry name" value="HHH_2"/>
    <property type="match status" value="1"/>
</dbReference>
<evidence type="ECO:0000256" key="6">
    <source>
        <dbReference type="ARBA" id="ARBA00022723"/>
    </source>
</evidence>
<comment type="function">
    <text evidence="1 14">DNA ligase that catalyzes the formation of phosphodiester linkages between 5'-phosphoryl and 3'-hydroxyl groups in double-stranded DNA using NAD as a coenzyme and as the energy source for the reaction. It is essential for DNA replication and repair of damaged DNA.</text>
</comment>
<comment type="catalytic activity">
    <reaction evidence="12 14 15">
        <text>NAD(+) + (deoxyribonucleotide)n-3'-hydroxyl + 5'-phospho-(deoxyribonucleotide)m = (deoxyribonucleotide)n+m + AMP + beta-nicotinamide D-nucleotide.</text>
        <dbReference type="EC" id="6.5.1.2"/>
    </reaction>
</comment>
<dbReference type="GO" id="GO:0005829">
    <property type="term" value="C:cytosol"/>
    <property type="evidence" value="ECO:0007669"/>
    <property type="project" value="TreeGrafter"/>
</dbReference>
<dbReference type="Pfam" id="PF14520">
    <property type="entry name" value="HHH_5"/>
    <property type="match status" value="1"/>
</dbReference>
<keyword evidence="7 14" id="KW-0227">DNA damage</keyword>
<dbReference type="InterPro" id="IPR013840">
    <property type="entry name" value="DNAligase_N"/>
</dbReference>
<keyword evidence="6 14" id="KW-0479">Metal-binding</keyword>
<gene>
    <name evidence="17" type="primary">lig</name>
    <name evidence="14" type="synonym">ligA</name>
</gene>
<dbReference type="FunFam" id="1.10.287.610:FF:000002">
    <property type="entry name" value="DNA ligase"/>
    <property type="match status" value="1"/>
</dbReference>
<evidence type="ECO:0000256" key="15">
    <source>
        <dbReference type="RuleBase" id="RU000618"/>
    </source>
</evidence>
<feature type="binding site" evidence="14">
    <location>
        <position position="291"/>
    </location>
    <ligand>
        <name>NAD(+)</name>
        <dbReference type="ChEBI" id="CHEBI:57540"/>
    </ligand>
</feature>
<dbReference type="Gene3D" id="1.10.287.610">
    <property type="entry name" value="Helix hairpin bin"/>
    <property type="match status" value="1"/>
</dbReference>
<feature type="active site" description="N6-AMP-lysine intermediate" evidence="14">
    <location>
        <position position="117"/>
    </location>
</feature>
<comment type="cofactor">
    <cofactor evidence="14">
        <name>Mg(2+)</name>
        <dbReference type="ChEBI" id="CHEBI:18420"/>
    </cofactor>
    <cofactor evidence="14">
        <name>Mn(2+)</name>
        <dbReference type="ChEBI" id="CHEBI:29035"/>
    </cofactor>
</comment>
<comment type="similarity">
    <text evidence="13 14">Belongs to the NAD-dependent DNA ligase family. LigA subfamily.</text>
</comment>
<feature type="binding site" evidence="14">
    <location>
        <position position="175"/>
    </location>
    <ligand>
        <name>NAD(+)</name>
        <dbReference type="ChEBI" id="CHEBI:57540"/>
    </ligand>
</feature>
<dbReference type="CDD" id="cd00114">
    <property type="entry name" value="LIGANc"/>
    <property type="match status" value="1"/>
</dbReference>
<dbReference type="PROSITE" id="PS01055">
    <property type="entry name" value="DNA_LIGASE_N1"/>
    <property type="match status" value="1"/>
</dbReference>
<evidence type="ECO:0000256" key="7">
    <source>
        <dbReference type="ARBA" id="ARBA00022763"/>
    </source>
</evidence>
<dbReference type="SUPFAM" id="SSF52113">
    <property type="entry name" value="BRCT domain"/>
    <property type="match status" value="1"/>
</dbReference>
<dbReference type="Gene3D" id="3.30.470.30">
    <property type="entry name" value="DNA ligase/mRNA capping enzyme"/>
    <property type="match status" value="1"/>
</dbReference>
<keyword evidence="14" id="KW-0464">Manganese</keyword>
<dbReference type="PROSITE" id="PS01056">
    <property type="entry name" value="DNA_LIGASE_N2"/>
    <property type="match status" value="1"/>
</dbReference>
<dbReference type="InterPro" id="IPR003583">
    <property type="entry name" value="Hlx-hairpin-Hlx_DNA-bd_motif"/>
</dbReference>
<evidence type="ECO:0000256" key="9">
    <source>
        <dbReference type="ARBA" id="ARBA00022842"/>
    </source>
</evidence>
<dbReference type="InterPro" id="IPR018239">
    <property type="entry name" value="DNA_ligase_AS"/>
</dbReference>
<keyword evidence="8 14" id="KW-0862">Zinc</keyword>
<dbReference type="InterPro" id="IPR004150">
    <property type="entry name" value="NAD_DNA_ligase_OB"/>
</dbReference>
<dbReference type="InterPro" id="IPR033136">
    <property type="entry name" value="DNA_ligase_CS"/>
</dbReference>
<dbReference type="GO" id="GO:0003677">
    <property type="term" value="F:DNA binding"/>
    <property type="evidence" value="ECO:0007669"/>
    <property type="project" value="InterPro"/>
</dbReference>
<dbReference type="EMBL" id="AJ937760">
    <property type="protein sequence ID" value="CAI78466.1"/>
    <property type="molecule type" value="Genomic_DNA"/>
</dbReference>
<dbReference type="SUPFAM" id="SSF56091">
    <property type="entry name" value="DNA ligase/mRNA capping enzyme, catalytic domain"/>
    <property type="match status" value="1"/>
</dbReference>
<evidence type="ECO:0000256" key="8">
    <source>
        <dbReference type="ARBA" id="ARBA00022833"/>
    </source>
</evidence>
<evidence type="ECO:0000256" key="11">
    <source>
        <dbReference type="ARBA" id="ARBA00023204"/>
    </source>
</evidence>
<dbReference type="SMART" id="SM00278">
    <property type="entry name" value="HhH1"/>
    <property type="match status" value="3"/>
</dbReference>
<dbReference type="CDD" id="cd17748">
    <property type="entry name" value="BRCT_DNA_ligase_like"/>
    <property type="match status" value="1"/>
</dbReference>
<dbReference type="SUPFAM" id="SSF47781">
    <property type="entry name" value="RuvA domain 2-like"/>
    <property type="match status" value="1"/>
</dbReference>
<feature type="domain" description="BRCT" evidence="16">
    <location>
        <begin position="590"/>
        <end position="667"/>
    </location>
</feature>
<keyword evidence="11 14" id="KW-0234">DNA repair</keyword>
<dbReference type="FunFam" id="1.10.150.20:FF:000007">
    <property type="entry name" value="DNA ligase"/>
    <property type="match status" value="1"/>
</dbReference>
<keyword evidence="4 14" id="KW-0436">Ligase</keyword>
<keyword evidence="10 14" id="KW-0520">NAD</keyword>
<feature type="binding site" evidence="14">
    <location>
        <position position="409"/>
    </location>
    <ligand>
        <name>Zn(2+)</name>
        <dbReference type="ChEBI" id="CHEBI:29105"/>
    </ligand>
</feature>
<evidence type="ECO:0000259" key="16">
    <source>
        <dbReference type="PROSITE" id="PS50172"/>
    </source>
</evidence>
<evidence type="ECO:0000256" key="10">
    <source>
        <dbReference type="ARBA" id="ARBA00023027"/>
    </source>
</evidence>
<sequence length="667" mass="71445">MGARKGARARVAELRELIRHHDRKYYVDAAPEIADGEYDALMSELAALEREHPELVTADSPTRRVAGAPSDGFSTVEHAVPMLSLENTYSPEELVAFDARVRKGLPGEPVEYVVEPKLDGVSISLRYVEGSLDVAVTRGDGERGDDVTANVRTIRSIPSALSGRRAPATVEVRGEVFMPRSGFEELNGRRIEAEEAPFVNPRNAAAGSLKLRDPSEAAKRPLTAIFYQVAGPAAARIATQWEAIELMGDWGFPVSPDVALARDVDAAVEACLAWDERRGGLDYDIDGTVVKVNSLEQQARLGSTAKSPRWGIAYKFPAVSVRTVVLGIEVQVGRTGKLTPVAVLEPVFVSGSTVSRATLHNQDEIERLDVRVGDTVEIEKGGEVIPKVARVVRSMRKGRPRRFRMPATCPACGEPVVRPEGEVDARCGNESCPGQAAGRIQHFASRGAMDIRGLGSALVATLVAEGLVSDYGDLYGLDAESLAALDRMGERSAENLLAELEESKDRPFARVLHGLGIRHVGARAAQVLAARFTGMKELAAASEEELAETEEIGPVIAASIRSFLESPRNKEALRKLETAGVNMRGGSTPGRATALAGLTVVLTGSLERMTREQAAEAVAEAGGRVSSSVSSKTDLVVVGADPGSKLKKALELGIRTIDESELERMLG</sequence>
<dbReference type="InterPro" id="IPR001679">
    <property type="entry name" value="DNA_ligase"/>
</dbReference>
<dbReference type="GO" id="GO:0003911">
    <property type="term" value="F:DNA ligase (NAD+) activity"/>
    <property type="evidence" value="ECO:0007669"/>
    <property type="project" value="UniProtKB-UniRule"/>
</dbReference>
<accession>Q2Z0D4</accession>
<dbReference type="SMART" id="SM00532">
    <property type="entry name" value="LIGANc"/>
    <property type="match status" value="1"/>
</dbReference>
<dbReference type="Pfam" id="PF01653">
    <property type="entry name" value="DNA_ligase_aden"/>
    <property type="match status" value="1"/>
</dbReference>
<dbReference type="GO" id="GO:0006281">
    <property type="term" value="P:DNA repair"/>
    <property type="evidence" value="ECO:0007669"/>
    <property type="project" value="UniProtKB-KW"/>
</dbReference>
<dbReference type="NCBIfam" id="NF005932">
    <property type="entry name" value="PRK07956.1"/>
    <property type="match status" value="1"/>
</dbReference>
<evidence type="ECO:0000256" key="14">
    <source>
        <dbReference type="HAMAP-Rule" id="MF_01588"/>
    </source>
</evidence>
<dbReference type="PANTHER" id="PTHR23389">
    <property type="entry name" value="CHROMOSOME TRANSMISSION FIDELITY FACTOR 18"/>
    <property type="match status" value="1"/>
</dbReference>
<protein>
    <recommendedName>
        <fullName evidence="3 14">DNA ligase</fullName>
        <ecNumber evidence="2 14">6.5.1.2</ecNumber>
    </recommendedName>
    <alternativeName>
        <fullName evidence="14">Polydeoxyribonucleotide synthase [NAD(+)]</fullName>
    </alternativeName>
</protein>
<dbReference type="InterPro" id="IPR001357">
    <property type="entry name" value="BRCT_dom"/>
</dbReference>
<evidence type="ECO:0000256" key="2">
    <source>
        <dbReference type="ARBA" id="ARBA00012722"/>
    </source>
</evidence>
<dbReference type="InterPro" id="IPR013839">
    <property type="entry name" value="DNAligase_adenylation"/>
</dbReference>
<dbReference type="FunFam" id="3.30.470.30:FF:000001">
    <property type="entry name" value="DNA ligase"/>
    <property type="match status" value="1"/>
</dbReference>
<dbReference type="InterPro" id="IPR012340">
    <property type="entry name" value="NA-bd_OB-fold"/>
</dbReference>
<keyword evidence="9 14" id="KW-0460">Magnesium</keyword>
<feature type="binding site" evidence="14">
    <location>
        <position position="412"/>
    </location>
    <ligand>
        <name>Zn(2+)</name>
        <dbReference type="ChEBI" id="CHEBI:29105"/>
    </ligand>
</feature>
<dbReference type="NCBIfam" id="TIGR00575">
    <property type="entry name" value="dnlj"/>
    <property type="match status" value="1"/>
</dbReference>
<dbReference type="Gene3D" id="2.40.50.140">
    <property type="entry name" value="Nucleic acid-binding proteins"/>
    <property type="match status" value="1"/>
</dbReference>
<dbReference type="PIRSF" id="PIRSF001604">
    <property type="entry name" value="LigA"/>
    <property type="match status" value="1"/>
</dbReference>
<dbReference type="PANTHER" id="PTHR23389:SF9">
    <property type="entry name" value="DNA LIGASE"/>
    <property type="match status" value="1"/>
</dbReference>
<dbReference type="AlphaFoldDB" id="Q2Z0D4"/>
<evidence type="ECO:0000256" key="5">
    <source>
        <dbReference type="ARBA" id="ARBA00022705"/>
    </source>
</evidence>
<dbReference type="SMART" id="SM00292">
    <property type="entry name" value="BRCT"/>
    <property type="match status" value="1"/>
</dbReference>
<feature type="binding site" evidence="14">
    <location>
        <position position="427"/>
    </location>
    <ligand>
        <name>Zn(2+)</name>
        <dbReference type="ChEBI" id="CHEBI:29105"/>
    </ligand>
</feature>
<dbReference type="InterPro" id="IPR010994">
    <property type="entry name" value="RuvA_2-like"/>
</dbReference>
<dbReference type="Pfam" id="PF03119">
    <property type="entry name" value="DNA_ligase_ZBD"/>
    <property type="match status" value="1"/>
</dbReference>
<dbReference type="Pfam" id="PF00533">
    <property type="entry name" value="BRCT"/>
    <property type="match status" value="1"/>
</dbReference>